<dbReference type="InterPro" id="IPR036291">
    <property type="entry name" value="NAD(P)-bd_dom_sf"/>
</dbReference>
<dbReference type="InterPro" id="IPR002347">
    <property type="entry name" value="SDR_fam"/>
</dbReference>
<dbReference type="EMBL" id="AP025316">
    <property type="protein sequence ID" value="BDD11917.1"/>
    <property type="molecule type" value="Genomic_DNA"/>
</dbReference>
<dbReference type="PANTHER" id="PTHR43477">
    <property type="entry name" value="DIHYDROANTICAPSIN 7-DEHYDROGENASE"/>
    <property type="match status" value="1"/>
</dbReference>
<evidence type="ECO:0000313" key="4">
    <source>
        <dbReference type="Proteomes" id="UP001348817"/>
    </source>
</evidence>
<dbReference type="GO" id="GO:0016491">
    <property type="term" value="F:oxidoreductase activity"/>
    <property type="evidence" value="ECO:0007669"/>
    <property type="project" value="UniProtKB-KW"/>
</dbReference>
<reference evidence="3 4" key="1">
    <citation type="submission" date="2021-12" db="EMBL/GenBank/DDBJ databases">
        <title>Genome sequencing of bacteria with rrn-lacking chromosome and rrn-plasmid.</title>
        <authorList>
            <person name="Anda M."/>
            <person name="Iwasaki W."/>
        </authorList>
    </citation>
    <scope>NUCLEOTIDE SEQUENCE [LARGE SCALE GENOMIC DNA]</scope>
    <source>
        <strain evidence="3 4">DSM 100852</strain>
        <plasmid evidence="3 4">pFA2</plasmid>
    </source>
</reference>
<proteinExistence type="inferred from homology"/>
<dbReference type="CDD" id="cd11731">
    <property type="entry name" value="Lin1944_like_SDR_c"/>
    <property type="match status" value="1"/>
</dbReference>
<dbReference type="AlphaFoldDB" id="A0AAU9D2R7"/>
<dbReference type="PANTHER" id="PTHR43477:SF1">
    <property type="entry name" value="DIHYDROANTICAPSIN 7-DEHYDROGENASE"/>
    <property type="match status" value="1"/>
</dbReference>
<gene>
    <name evidence="3" type="ORF">FUAX_43490</name>
</gene>
<evidence type="ECO:0000256" key="1">
    <source>
        <dbReference type="ARBA" id="ARBA00006484"/>
    </source>
</evidence>
<geneLocation type="plasmid" evidence="3 4">
    <name>pFA2</name>
</geneLocation>
<comment type="similarity">
    <text evidence="1">Belongs to the short-chain dehydrogenases/reductases (SDR) family.</text>
</comment>
<evidence type="ECO:0000256" key="2">
    <source>
        <dbReference type="ARBA" id="ARBA00023002"/>
    </source>
</evidence>
<keyword evidence="3" id="KW-0614">Plasmid</keyword>
<dbReference type="Proteomes" id="UP001348817">
    <property type="component" value="Plasmid pFA2"/>
</dbReference>
<dbReference type="InterPro" id="IPR051122">
    <property type="entry name" value="SDR_DHRS6-like"/>
</dbReference>
<dbReference type="KEGG" id="fax:FUAX_43490"/>
<dbReference type="Gene3D" id="3.40.50.720">
    <property type="entry name" value="NAD(P)-binding Rossmann-like Domain"/>
    <property type="match status" value="1"/>
</dbReference>
<name>A0AAU9D2R7_9BACT</name>
<evidence type="ECO:0000313" key="3">
    <source>
        <dbReference type="EMBL" id="BDD11917.1"/>
    </source>
</evidence>
<dbReference type="RefSeq" id="WP_338395071.1">
    <property type="nucleotide sequence ID" value="NZ_AP025316.1"/>
</dbReference>
<organism evidence="3 4">
    <name type="scientific">Fulvitalea axinellae</name>
    <dbReference type="NCBI Taxonomy" id="1182444"/>
    <lineage>
        <taxon>Bacteria</taxon>
        <taxon>Pseudomonadati</taxon>
        <taxon>Bacteroidota</taxon>
        <taxon>Cytophagia</taxon>
        <taxon>Cytophagales</taxon>
        <taxon>Persicobacteraceae</taxon>
        <taxon>Fulvitalea</taxon>
    </lineage>
</organism>
<dbReference type="PRINTS" id="PR00081">
    <property type="entry name" value="GDHRDH"/>
</dbReference>
<dbReference type="SUPFAM" id="SSF51735">
    <property type="entry name" value="NAD(P)-binding Rossmann-fold domains"/>
    <property type="match status" value="1"/>
</dbReference>
<sequence length="197" mass="21295">MKKLVLVGSTGIIGREIVKLLGERYEIVEINRSSGDYKVDMQDTMALDFVFEAIGGFDVLISASGDGKWGKLSDLSIQDFHDGLNSKLMGQVNLVMIGRKYANYGASFILTTGVLAHKPVVGGLTMTMINLALEGFVKGAAVELEDGMTINAISPSFAKETMELLGIDPKYGVPAMEFAGLYEKALDEGQTGRIYEL</sequence>
<keyword evidence="2" id="KW-0560">Oxidoreductase</keyword>
<keyword evidence="4" id="KW-1185">Reference proteome</keyword>
<accession>A0AAU9D2R7</accession>
<protein>
    <submittedName>
        <fullName evidence="3">Short chain dehydrogenase</fullName>
    </submittedName>
</protein>
<dbReference type="NCBIfam" id="NF005754">
    <property type="entry name" value="PRK07578.1"/>
    <property type="match status" value="1"/>
</dbReference>
<dbReference type="Pfam" id="PF13561">
    <property type="entry name" value="adh_short_C2"/>
    <property type="match status" value="1"/>
</dbReference>